<comment type="subcellular location">
    <subcellularLocation>
        <location evidence="1">Mitochondrion</location>
    </subcellularLocation>
</comment>
<evidence type="ECO:0000256" key="2">
    <source>
        <dbReference type="ARBA" id="ARBA00023128"/>
    </source>
</evidence>
<dbReference type="EMBL" id="SOZI01000199">
    <property type="protein sequence ID" value="TNY17475.1"/>
    <property type="molecule type" value="Genomic_DNA"/>
</dbReference>
<comment type="caution">
    <text evidence="4">The sequence shown here is derived from an EMBL/GenBank/DDBJ whole genome shotgun (WGS) entry which is preliminary data.</text>
</comment>
<dbReference type="AlphaFoldDB" id="A0A5C5FL76"/>
<feature type="region of interest" description="Disordered" evidence="3">
    <location>
        <begin position="1"/>
        <end position="31"/>
    </location>
</feature>
<evidence type="ECO:0000313" key="4">
    <source>
        <dbReference type="EMBL" id="TNY17475.1"/>
    </source>
</evidence>
<dbReference type="PANTHER" id="PTHR28133:SF1">
    <property type="entry name" value="REQUIRED FOR RESPIRATORY GROWTH PROTEIN 7, MITOCHONDRIAL"/>
    <property type="match status" value="1"/>
</dbReference>
<reference evidence="4 5" key="1">
    <citation type="submission" date="2019-03" db="EMBL/GenBank/DDBJ databases">
        <title>Rhodosporidium diobovatum UCD-FST 08-225 genome sequencing, assembly, and annotation.</title>
        <authorList>
            <person name="Fakankun I.U."/>
            <person name="Fristensky B."/>
            <person name="Levin D.B."/>
        </authorList>
    </citation>
    <scope>NUCLEOTIDE SEQUENCE [LARGE SCALE GENOMIC DNA]</scope>
    <source>
        <strain evidence="4 5">UCD-FST 08-225</strain>
    </source>
</reference>
<name>A0A5C5FL76_9BASI</name>
<gene>
    <name evidence="4" type="ORF">DMC30DRAFT_106692</name>
</gene>
<dbReference type="Proteomes" id="UP000311382">
    <property type="component" value="Unassembled WGS sequence"/>
</dbReference>
<sequence length="242" mass="24963">MAARRARPALSSARTALRPPASRPSPSPSTVALGTAFERATASYLAHAAQFRLESLVRVGGAGDKGVDLRGRWQPAPLLDSPASSQQSPHLSSDTAYPVIVQCKAEATAVGPSTVRELEGTLVSQPQPRRASSQPTTALAPPHIGVLVALRGFTAAAARHARASTLPLALVHLEPRNVREMVRSGGTQGEGEGAGARVRLVSASRNRALEELLSGREAEVEGRSNEVGGVEDGVALGGALGG</sequence>
<evidence type="ECO:0008006" key="6">
    <source>
        <dbReference type="Google" id="ProtNLM"/>
    </source>
</evidence>
<evidence type="ECO:0000313" key="5">
    <source>
        <dbReference type="Proteomes" id="UP000311382"/>
    </source>
</evidence>
<dbReference type="GO" id="GO:0005739">
    <property type="term" value="C:mitochondrion"/>
    <property type="evidence" value="ECO:0007669"/>
    <property type="project" value="UniProtKB-SubCell"/>
</dbReference>
<accession>A0A5C5FL76</accession>
<dbReference type="Gene3D" id="3.40.1350.10">
    <property type="match status" value="1"/>
</dbReference>
<keyword evidence="2" id="KW-0496">Mitochondrion</keyword>
<feature type="compositionally biased region" description="Low complexity" evidence="3">
    <location>
        <begin position="8"/>
        <end position="20"/>
    </location>
</feature>
<dbReference type="PANTHER" id="PTHR28133">
    <property type="entry name" value="REQUIRED FOR RESPIRATORY GROWTH PROTEIN 7, MITOCHONDRIAL"/>
    <property type="match status" value="1"/>
</dbReference>
<keyword evidence="5" id="KW-1185">Reference proteome</keyword>
<evidence type="ECO:0000256" key="3">
    <source>
        <dbReference type="SAM" id="MobiDB-lite"/>
    </source>
</evidence>
<dbReference type="OrthoDB" id="20734at2759"/>
<dbReference type="GO" id="GO:0003676">
    <property type="term" value="F:nucleic acid binding"/>
    <property type="evidence" value="ECO:0007669"/>
    <property type="project" value="InterPro"/>
</dbReference>
<proteinExistence type="predicted"/>
<organism evidence="4 5">
    <name type="scientific">Rhodotorula diobovata</name>
    <dbReference type="NCBI Taxonomy" id="5288"/>
    <lineage>
        <taxon>Eukaryota</taxon>
        <taxon>Fungi</taxon>
        <taxon>Dikarya</taxon>
        <taxon>Basidiomycota</taxon>
        <taxon>Pucciniomycotina</taxon>
        <taxon>Microbotryomycetes</taxon>
        <taxon>Sporidiobolales</taxon>
        <taxon>Sporidiobolaceae</taxon>
        <taxon>Rhodotorula</taxon>
    </lineage>
</organism>
<dbReference type="InterPro" id="IPR018828">
    <property type="entry name" value="RRG7"/>
</dbReference>
<dbReference type="Pfam" id="PF10356">
    <property type="entry name" value="RRG7"/>
    <property type="match status" value="1"/>
</dbReference>
<evidence type="ECO:0000256" key="1">
    <source>
        <dbReference type="ARBA" id="ARBA00004173"/>
    </source>
</evidence>
<protein>
    <recommendedName>
        <fullName evidence="6">Restriction endonuclease type IV Mrr domain-containing protein</fullName>
    </recommendedName>
</protein>
<dbReference type="InterPro" id="IPR011856">
    <property type="entry name" value="tRNA_endonuc-like_dom_sf"/>
</dbReference>